<dbReference type="Pfam" id="PF05833">
    <property type="entry name" value="NFACT_N"/>
    <property type="match status" value="2"/>
</dbReference>
<dbReference type="GO" id="GO:0043023">
    <property type="term" value="F:ribosomal large subunit binding"/>
    <property type="evidence" value="ECO:0007669"/>
    <property type="project" value="TreeGrafter"/>
</dbReference>
<feature type="compositionally biased region" description="Basic and acidic residues" evidence="1">
    <location>
        <begin position="1199"/>
        <end position="1216"/>
    </location>
</feature>
<evidence type="ECO:0000313" key="3">
    <source>
        <dbReference type="EMBL" id="CEM37261.1"/>
    </source>
</evidence>
<feature type="compositionally biased region" description="Basic residues" evidence="1">
    <location>
        <begin position="1186"/>
        <end position="1198"/>
    </location>
</feature>
<dbReference type="PROSITE" id="PS50011">
    <property type="entry name" value="PROTEIN_KINASE_DOM"/>
    <property type="match status" value="1"/>
</dbReference>
<dbReference type="InterPro" id="IPR051608">
    <property type="entry name" value="RQC_Subunit_NEMF"/>
</dbReference>
<dbReference type="InterPro" id="IPR000719">
    <property type="entry name" value="Prot_kinase_dom"/>
</dbReference>
<feature type="compositionally biased region" description="Basic and acidic residues" evidence="1">
    <location>
        <begin position="482"/>
        <end position="492"/>
    </location>
</feature>
<protein>
    <recommendedName>
        <fullName evidence="2">Protein kinase domain-containing protein</fullName>
    </recommendedName>
</protein>
<dbReference type="EMBL" id="CDMZ01001766">
    <property type="protein sequence ID" value="CEM37261.1"/>
    <property type="molecule type" value="Genomic_DNA"/>
</dbReference>
<dbReference type="PANTHER" id="PTHR15239">
    <property type="entry name" value="NUCLEAR EXPORT MEDIATOR FACTOR NEMF"/>
    <property type="match status" value="1"/>
</dbReference>
<name>A0A0G4H1D3_9ALVE</name>
<accession>A0A0G4H1D3</accession>
<dbReference type="GO" id="GO:1990112">
    <property type="term" value="C:RQC complex"/>
    <property type="evidence" value="ECO:0007669"/>
    <property type="project" value="TreeGrafter"/>
</dbReference>
<feature type="region of interest" description="Disordered" evidence="1">
    <location>
        <begin position="1280"/>
        <end position="1311"/>
    </location>
</feature>
<proteinExistence type="predicted"/>
<dbReference type="InterPro" id="IPR011009">
    <property type="entry name" value="Kinase-like_dom_sf"/>
</dbReference>
<feature type="region of interest" description="Disordered" evidence="1">
    <location>
        <begin position="1122"/>
        <end position="1141"/>
    </location>
</feature>
<dbReference type="VEuPathDB" id="CryptoDB:Cvel_797"/>
<feature type="compositionally biased region" description="Basic and acidic residues" evidence="1">
    <location>
        <begin position="522"/>
        <end position="543"/>
    </location>
</feature>
<feature type="compositionally biased region" description="Basic and acidic residues" evidence="1">
    <location>
        <begin position="1290"/>
        <end position="1302"/>
    </location>
</feature>
<feature type="region of interest" description="Disordered" evidence="1">
    <location>
        <begin position="1157"/>
        <end position="1218"/>
    </location>
</feature>
<dbReference type="Gene3D" id="2.30.310.10">
    <property type="entry name" value="ibrinogen binding protein from staphylococcus aureus domain"/>
    <property type="match status" value="1"/>
</dbReference>
<evidence type="ECO:0000256" key="1">
    <source>
        <dbReference type="SAM" id="MobiDB-lite"/>
    </source>
</evidence>
<reference evidence="3" key="1">
    <citation type="submission" date="2014-11" db="EMBL/GenBank/DDBJ databases">
        <authorList>
            <person name="Otto D Thomas"/>
            <person name="Naeem Raeece"/>
        </authorList>
    </citation>
    <scope>NUCLEOTIDE SEQUENCE</scope>
</reference>
<feature type="compositionally biased region" description="Gly residues" evidence="1">
    <location>
        <begin position="472"/>
        <end position="481"/>
    </location>
</feature>
<feature type="region of interest" description="Disordered" evidence="1">
    <location>
        <begin position="431"/>
        <end position="575"/>
    </location>
</feature>
<feature type="compositionally biased region" description="Basic and acidic residues" evidence="1">
    <location>
        <begin position="1173"/>
        <end position="1185"/>
    </location>
</feature>
<organism evidence="3">
    <name type="scientific">Chromera velia CCMP2878</name>
    <dbReference type="NCBI Taxonomy" id="1169474"/>
    <lineage>
        <taxon>Eukaryota</taxon>
        <taxon>Sar</taxon>
        <taxon>Alveolata</taxon>
        <taxon>Colpodellida</taxon>
        <taxon>Chromeraceae</taxon>
        <taxon>Chromera</taxon>
    </lineage>
</organism>
<dbReference type="GO" id="GO:0005524">
    <property type="term" value="F:ATP binding"/>
    <property type="evidence" value="ECO:0007669"/>
    <property type="project" value="InterPro"/>
</dbReference>
<dbReference type="GO" id="GO:0000049">
    <property type="term" value="F:tRNA binding"/>
    <property type="evidence" value="ECO:0007669"/>
    <property type="project" value="TreeGrafter"/>
</dbReference>
<sequence length="1381" mass="151005">MTTATPVNDRLCYLQEKFKSLAAEYCSDIQLFLFRADSAQLEAVTFSVFSEECIVSIESPPEENPGALWLSGEGGEGSRFNAWSESDDDEDVGMGGLYLGSWGGEIVILKGYRSKFDVQMDRPTRWEKQVEAAMASVHAAKMSAHFPRILGICFSETFVSIVQAKVPGDSVWTMMPELLADKESLKRVLMMEAAGRLRSPLSLLLGSRLCVEICHFVQELHDQRMALMDFKPEHLMVEKETGNFKIIDNDTLITVHDNQTIWDLPAIGTWDFACLEFRQRLVLGQVGVRFKPEGWTEGVQGTQVCRVDVFPLVLTCAILLGGDLEDDEEGLENALNAVSTLTEFSTLPDLFLSMPVSLNLPLHFPAFFNELPGGREGETLRDFVDKVYRSRLDEMPTAQQVGDVFHRVSLEIARRHEEVWRARRGTSVRRVTPVIPKKHEQESGISVLDAEGEKSGPIASTGGEGERDGGDRGGLLASGGGEGEKGRSDRGDLLTSGGGEAEKVLESDAGASGCLIASSGGEGEKDGGNADSVFRQKEGDKKGTSFNDNTESTEAGSSRRSSTKPGDGPHTQRETWDPLKIFEPSFWQEDIPQVGRLLVPAKVEGAFQLDETSLLLRLRTAAGGFCLQISWHPKLARVAIAKPPPRGKERLPYSLSEVTSTVLKNKILVDVSFPRLYDRVLSFGFASSLQGPIESRLYVEVQGSRSNVILVSEDGRGDGEGTGTQKDAETADKSSDTLGVILGCGYQVGPSQSVRPLQTGRPYRLPPLPLTESSVPLPHEISKEEFVAVVKQKASAASRDAKNKAKGRFQILEIVLVRSFAGVGPTLAKRMVESLKTSSDSESADAMLCRLFEGAWTEWLSVLASVSAGSVGEKEEREGASATATCFDFARQASLLSAAAASAGGGAECLEERQRSPCVDLERRTLLPFLFRNELEQIEAAKINKKSEIFEAKTSEDADREVDSEEESFVVFRSLGAALESYYRLDPEGALFEDLRGECERACKQSLQKALKREAETTAQLEKAKPEILARTRRRADLLLAFQYSWEEGDPVVRCEMPEGVEEVAVEPGKTPVQTAETLYKRVTRLERSFELVAAVAEEAKMEREWAESVKHSLESVVAEWRQAQRSRGGEEESDTDSARKKSAELLTAFREIAEELGLRVRSSDPSGSGGEGKGKGAKGKDKQGKKGKQGGKQKQKQKGKDSKRAPGGKERKGEVPEGLLVVPLLSFSENAQDPSPFCVVGKNNKQNDRVTHKFARPNDIWLHVKGLPGSHCVLRGIGETDTESEEEGEMPRDSGADRSTSEENGGSIDPLQAAADIAALFSKAKQEKKVAVTYTKASNVKRPRKAKPGAVLIQEGRESIIWASPERGKRLLDSIEAGTA</sequence>
<dbReference type="Pfam" id="PF05670">
    <property type="entry name" value="NFACT-R_1"/>
    <property type="match status" value="1"/>
</dbReference>
<dbReference type="PANTHER" id="PTHR15239:SF6">
    <property type="entry name" value="RIBOSOME QUALITY CONTROL COMPLEX SUBUNIT NEMF"/>
    <property type="match status" value="1"/>
</dbReference>
<feature type="compositionally biased region" description="Polar residues" evidence="1">
    <location>
        <begin position="544"/>
        <end position="564"/>
    </location>
</feature>
<dbReference type="InterPro" id="IPR008532">
    <property type="entry name" value="NFACT_RNA-bd"/>
</dbReference>
<dbReference type="Gene3D" id="1.10.510.10">
    <property type="entry name" value="Transferase(Phosphotransferase) domain 1"/>
    <property type="match status" value="1"/>
</dbReference>
<dbReference type="GO" id="GO:0072344">
    <property type="term" value="P:rescue of stalled ribosome"/>
    <property type="evidence" value="ECO:0007669"/>
    <property type="project" value="TreeGrafter"/>
</dbReference>
<evidence type="ECO:0000259" key="2">
    <source>
        <dbReference type="PROSITE" id="PS50011"/>
    </source>
</evidence>
<feature type="domain" description="Protein kinase" evidence="2">
    <location>
        <begin position="65"/>
        <end position="409"/>
    </location>
</feature>
<feature type="region of interest" description="Disordered" evidence="1">
    <location>
        <begin position="711"/>
        <end position="733"/>
    </location>
</feature>
<gene>
    <name evidence="3" type="ORF">Cvel_797</name>
</gene>
<dbReference type="SUPFAM" id="SSF56112">
    <property type="entry name" value="Protein kinase-like (PK-like)"/>
    <property type="match status" value="1"/>
</dbReference>
<dbReference type="GO" id="GO:0004672">
    <property type="term" value="F:protein kinase activity"/>
    <property type="evidence" value="ECO:0007669"/>
    <property type="project" value="InterPro"/>
</dbReference>